<dbReference type="EMBL" id="CP012117">
    <property type="protein sequence ID" value="ANP27542.1"/>
    <property type="molecule type" value="Genomic_DNA"/>
</dbReference>
<evidence type="ECO:0000256" key="1">
    <source>
        <dbReference type="SAM" id="Phobius"/>
    </source>
</evidence>
<dbReference type="KEGG" id="dva:DAD186_09920"/>
<protein>
    <submittedName>
        <fullName evidence="2">Uncharacterized protein</fullName>
    </submittedName>
</protein>
<keyword evidence="1" id="KW-0472">Membrane</keyword>
<gene>
    <name evidence="2" type="ORF">DAD186_09920</name>
</gene>
<evidence type="ECO:0000313" key="3">
    <source>
        <dbReference type="Proteomes" id="UP000092596"/>
    </source>
</evidence>
<proteinExistence type="predicted"/>
<evidence type="ECO:0000313" key="2">
    <source>
        <dbReference type="EMBL" id="ANP27542.1"/>
    </source>
</evidence>
<sequence length="43" mass="4940">MVIFVVVVMIVAILLLGFLIFTVLQQFVARHKKTDNESDQHEP</sequence>
<organism evidence="2 3">
    <name type="scientific">Dermabacter vaginalis</name>
    <dbReference type="NCBI Taxonomy" id="1630135"/>
    <lineage>
        <taxon>Bacteria</taxon>
        <taxon>Bacillati</taxon>
        <taxon>Actinomycetota</taxon>
        <taxon>Actinomycetes</taxon>
        <taxon>Micrococcales</taxon>
        <taxon>Dermabacteraceae</taxon>
        <taxon>Dermabacter</taxon>
    </lineage>
</organism>
<name>A0A1B0ZI20_9MICO</name>
<keyword evidence="1" id="KW-0812">Transmembrane</keyword>
<dbReference type="Proteomes" id="UP000092596">
    <property type="component" value="Chromosome"/>
</dbReference>
<reference evidence="2 3" key="1">
    <citation type="submission" date="2015-06" db="EMBL/GenBank/DDBJ databases">
        <title>Investigation of pathophysiology for high-risk pregnancy and development of treatment modality based on it.</title>
        <authorList>
            <person name="Kim B.-C."/>
            <person name="Lim S."/>
        </authorList>
    </citation>
    <scope>NUCLEOTIDE SEQUENCE [LARGE SCALE GENOMIC DNA]</scope>
    <source>
        <strain evidence="2 3">AD1-86</strain>
    </source>
</reference>
<accession>A0A1B0ZI20</accession>
<dbReference type="AlphaFoldDB" id="A0A1B0ZI20"/>
<keyword evidence="1" id="KW-1133">Transmembrane helix</keyword>
<feature type="transmembrane region" description="Helical" evidence="1">
    <location>
        <begin position="6"/>
        <end position="24"/>
    </location>
</feature>